<keyword evidence="8" id="KW-0472">Membrane</keyword>
<dbReference type="EMBL" id="JALJOT010000010">
    <property type="protein sequence ID" value="KAK9906833.1"/>
    <property type="molecule type" value="Genomic_DNA"/>
</dbReference>
<accession>A0ABR2YKG0</accession>
<feature type="region of interest" description="Disordered" evidence="9">
    <location>
        <begin position="584"/>
        <end position="619"/>
    </location>
</feature>
<dbReference type="InterPro" id="IPR001849">
    <property type="entry name" value="PH_domain"/>
</dbReference>
<keyword evidence="12" id="KW-1185">Reference proteome</keyword>
<dbReference type="CDD" id="cd21675">
    <property type="entry name" value="SMP_TEX2"/>
    <property type="match status" value="1"/>
</dbReference>
<evidence type="ECO:0000256" key="5">
    <source>
        <dbReference type="ARBA" id="ARBA00022989"/>
    </source>
</evidence>
<feature type="compositionally biased region" description="Basic and acidic residues" evidence="9">
    <location>
        <begin position="218"/>
        <end position="233"/>
    </location>
</feature>
<evidence type="ECO:0000256" key="3">
    <source>
        <dbReference type="ARBA" id="ARBA00022692"/>
    </source>
</evidence>
<feature type="compositionally biased region" description="Basic residues" evidence="9">
    <location>
        <begin position="234"/>
        <end position="248"/>
    </location>
</feature>
<evidence type="ECO:0000256" key="2">
    <source>
        <dbReference type="ARBA" id="ARBA00022448"/>
    </source>
</evidence>
<evidence type="ECO:0000259" key="10">
    <source>
        <dbReference type="PROSITE" id="PS51847"/>
    </source>
</evidence>
<comment type="subcellular location">
    <subcellularLocation>
        <location evidence="1">Endoplasmic reticulum membrane</location>
    </subcellularLocation>
</comment>
<evidence type="ECO:0000256" key="4">
    <source>
        <dbReference type="ARBA" id="ARBA00022824"/>
    </source>
</evidence>
<evidence type="ECO:0000313" key="11">
    <source>
        <dbReference type="EMBL" id="KAK9906833.1"/>
    </source>
</evidence>
<keyword evidence="6" id="KW-0445">Lipid transport</keyword>
<evidence type="ECO:0000256" key="9">
    <source>
        <dbReference type="SAM" id="MobiDB-lite"/>
    </source>
</evidence>
<keyword evidence="2" id="KW-0813">Transport</keyword>
<keyword evidence="7" id="KW-0446">Lipid-binding</keyword>
<evidence type="ECO:0000256" key="7">
    <source>
        <dbReference type="ARBA" id="ARBA00023121"/>
    </source>
</evidence>
<evidence type="ECO:0000256" key="1">
    <source>
        <dbReference type="ARBA" id="ARBA00004586"/>
    </source>
</evidence>
<feature type="region of interest" description="Disordered" evidence="9">
    <location>
        <begin position="913"/>
        <end position="962"/>
    </location>
</feature>
<comment type="caution">
    <text evidence="11">The sequence shown here is derived from an EMBL/GenBank/DDBJ whole genome shotgun (WGS) entry which is preliminary data.</text>
</comment>
<reference evidence="11 12" key="1">
    <citation type="journal article" date="2024" name="Nat. Commun.">
        <title>Phylogenomics reveals the evolutionary origins of lichenization in chlorophyte algae.</title>
        <authorList>
            <person name="Puginier C."/>
            <person name="Libourel C."/>
            <person name="Otte J."/>
            <person name="Skaloud P."/>
            <person name="Haon M."/>
            <person name="Grisel S."/>
            <person name="Petersen M."/>
            <person name="Berrin J.G."/>
            <person name="Delaux P.M."/>
            <person name="Dal Grande F."/>
            <person name="Keller J."/>
        </authorList>
    </citation>
    <scope>NUCLEOTIDE SEQUENCE [LARGE SCALE GENOMIC DNA]</scope>
    <source>
        <strain evidence="11 12">SAG 216-7</strain>
    </source>
</reference>
<dbReference type="InterPro" id="IPR031468">
    <property type="entry name" value="SMP_LBD"/>
</dbReference>
<proteinExistence type="predicted"/>
<dbReference type="SMART" id="SM00233">
    <property type="entry name" value="PH"/>
    <property type="match status" value="1"/>
</dbReference>
<feature type="compositionally biased region" description="Low complexity" evidence="9">
    <location>
        <begin position="329"/>
        <end position="340"/>
    </location>
</feature>
<dbReference type="Proteomes" id="UP001491310">
    <property type="component" value="Unassembled WGS sequence"/>
</dbReference>
<keyword evidence="5" id="KW-1133">Transmembrane helix</keyword>
<gene>
    <name evidence="11" type="ORF">WJX75_008792</name>
</gene>
<feature type="domain" description="SMP-LTD" evidence="10">
    <location>
        <begin position="455"/>
        <end position="737"/>
    </location>
</feature>
<feature type="region of interest" description="Disordered" evidence="9">
    <location>
        <begin position="847"/>
        <end position="870"/>
    </location>
</feature>
<feature type="compositionally biased region" description="Polar residues" evidence="9">
    <location>
        <begin position="852"/>
        <end position="865"/>
    </location>
</feature>
<feature type="compositionally biased region" description="Low complexity" evidence="9">
    <location>
        <begin position="914"/>
        <end position="936"/>
    </location>
</feature>
<feature type="compositionally biased region" description="Low complexity" evidence="9">
    <location>
        <begin position="355"/>
        <end position="367"/>
    </location>
</feature>
<keyword evidence="3" id="KW-0812">Transmembrane</keyword>
<evidence type="ECO:0000256" key="8">
    <source>
        <dbReference type="ARBA" id="ARBA00023136"/>
    </source>
</evidence>
<evidence type="ECO:0000313" key="12">
    <source>
        <dbReference type="Proteomes" id="UP001491310"/>
    </source>
</evidence>
<dbReference type="PANTHER" id="PTHR13466">
    <property type="entry name" value="TEX2 PROTEIN-RELATED"/>
    <property type="match status" value="1"/>
</dbReference>
<evidence type="ECO:0000256" key="6">
    <source>
        <dbReference type="ARBA" id="ARBA00023055"/>
    </source>
</evidence>
<protein>
    <recommendedName>
        <fullName evidence="10">SMP-LTD domain-containing protein</fullName>
    </recommendedName>
</protein>
<keyword evidence="4" id="KW-0256">Endoplasmic reticulum</keyword>
<name>A0ABR2YKG0_9CHLO</name>
<feature type="region of interest" description="Disordered" evidence="9">
    <location>
        <begin position="215"/>
        <end position="453"/>
    </location>
</feature>
<organism evidence="11 12">
    <name type="scientific">Coccomyxa subellipsoidea</name>
    <dbReference type="NCBI Taxonomy" id="248742"/>
    <lineage>
        <taxon>Eukaryota</taxon>
        <taxon>Viridiplantae</taxon>
        <taxon>Chlorophyta</taxon>
        <taxon>core chlorophytes</taxon>
        <taxon>Trebouxiophyceae</taxon>
        <taxon>Trebouxiophyceae incertae sedis</taxon>
        <taxon>Coccomyxaceae</taxon>
        <taxon>Coccomyxa</taxon>
    </lineage>
</organism>
<dbReference type="PANTHER" id="PTHR13466:SF0">
    <property type="entry name" value="SMP-LTD DOMAIN-CONTAINING PROTEIN"/>
    <property type="match status" value="1"/>
</dbReference>
<dbReference type="PROSITE" id="PS51847">
    <property type="entry name" value="SMP"/>
    <property type="match status" value="1"/>
</dbReference>
<feature type="compositionally biased region" description="Basic and acidic residues" evidence="9">
    <location>
        <begin position="425"/>
        <end position="438"/>
    </location>
</feature>
<sequence length="1013" mass="108584">MGVTREEVQRVMDTIGQELAQAPAGDIPPYPMWNNGKYKGWIWTLEAGKFDRRDTLVNWPPSVPGSCRWWASLQGSTLVLARDRPLPEEMLVTASSRRQSSAGAPAHEQEDALTVREIDLEGCSVHIITEGLRGKSRWLRKSPLEIKHPTRDIFEGQREVLLFAAGSAAKEQWFIALCSACKTDGGTGAAVSALYSSFCDYTRASASVEYPQVDEDGPEAHAEHDEHGKAEQKHPRRWLSRWLHKREHGKQNPPAPLRPLSAKGSAKKEAHQGSKPTEGGKPAVLNPTECMDQLWMGKGGTPSPDKRARQGLDDQSTMPGKDATETESRSASAPLPSSIAPDRELQDMSAPQRLQQSSSAKSPAASQTTVSVSPNMPIMHAQEADEEDSSGRTEGGAQSAQQEDDGYMTDDRSWPGSPSTSAHIPFRDMRGHAADRSAARRGAASQRREAAASLPSVPVEAGVNLLLARVAFDLLRSAAVKEQVHAHIQRKLNLLRVPEYISSLEVVDVDMGGAVPAISNLKALPSPSANMWPQFLFDIDYPGGLVVIVDAKLELRDSTSWDTLDRAIKRVGGVAAAAVEGNGKGVSTAAHAPDALSPRDSDDEDSTVPCDDPANSRRQGRLQKLRDMAAKGIRNLAEITADHISRMHLRVRVDIHSLQGTVCAWVPPPPNDRLWFGFVTPPELKAEASPILNDDMRGRMLMYSYQITNVPKWVAAKLQSAITKNMTLPSCADVPLPYLMPIDHPAAAQALPAFLASLHPGEGTEAVPGVAEEWRGAYNFTKPASTLQTASKGEELRTLAVTHGRTQADASDPLGATASTSLIVQDRSGSLVVTAVTGAEPSQAGAAKQALQRGSSPQTELNAGTESADGNDVLAARSAETFSDESVDGQELLPASAGQAKGMSIDAAAEDELLGSSPDSSSRGGRSASLGAGAWSPQANREGPPGGDRGARGPWRELSGSMGKKAYEELKKRKALAYTQGKKTATTLFGQALEQGRKALAARESAAKDEKRN</sequence>